<name>A0A6P4B7X6_ZIZJJ</name>
<dbReference type="CDD" id="cd23805">
    <property type="entry name" value="UBCc_UBE2T"/>
    <property type="match status" value="1"/>
</dbReference>
<dbReference type="PROSITE" id="PS50127">
    <property type="entry name" value="UBC_2"/>
    <property type="match status" value="1"/>
</dbReference>
<feature type="compositionally biased region" description="Basic and acidic residues" evidence="4">
    <location>
        <begin position="407"/>
        <end position="420"/>
    </location>
</feature>
<organism evidence="6 7">
    <name type="scientific">Ziziphus jujuba</name>
    <name type="common">Chinese jujube</name>
    <name type="synonym">Ziziphus sativa</name>
    <dbReference type="NCBI Taxonomy" id="326968"/>
    <lineage>
        <taxon>Eukaryota</taxon>
        <taxon>Viridiplantae</taxon>
        <taxon>Streptophyta</taxon>
        <taxon>Embryophyta</taxon>
        <taxon>Tracheophyta</taxon>
        <taxon>Spermatophyta</taxon>
        <taxon>Magnoliopsida</taxon>
        <taxon>eudicotyledons</taxon>
        <taxon>Gunneridae</taxon>
        <taxon>Pentapetalae</taxon>
        <taxon>rosids</taxon>
        <taxon>fabids</taxon>
        <taxon>Rosales</taxon>
        <taxon>Rhamnaceae</taxon>
        <taxon>Paliureae</taxon>
        <taxon>Ziziphus</taxon>
    </lineage>
</organism>
<dbReference type="InterPro" id="IPR023313">
    <property type="entry name" value="UBQ-conjugating_AS"/>
</dbReference>
<dbReference type="KEGG" id="zju:107431848"/>
<accession>A0A6P4B7X6</accession>
<keyword evidence="2" id="KW-0833">Ubl conjugation pathway</keyword>
<evidence type="ECO:0000313" key="7">
    <source>
        <dbReference type="RefSeq" id="XP_015898344.3"/>
    </source>
</evidence>
<feature type="region of interest" description="Disordered" evidence="4">
    <location>
        <begin position="500"/>
        <end position="524"/>
    </location>
</feature>
<gene>
    <name evidence="7" type="primary">LOC107431848</name>
</gene>
<dbReference type="Proteomes" id="UP001652623">
    <property type="component" value="Chromosome 11"/>
</dbReference>
<dbReference type="Pfam" id="PF00179">
    <property type="entry name" value="UQ_con"/>
    <property type="match status" value="1"/>
</dbReference>
<dbReference type="PROSITE" id="PS00183">
    <property type="entry name" value="UBC_1"/>
    <property type="match status" value="1"/>
</dbReference>
<feature type="region of interest" description="Disordered" evidence="4">
    <location>
        <begin position="215"/>
        <end position="244"/>
    </location>
</feature>
<evidence type="ECO:0000259" key="5">
    <source>
        <dbReference type="PROSITE" id="PS50127"/>
    </source>
</evidence>
<feature type="region of interest" description="Disordered" evidence="4">
    <location>
        <begin position="403"/>
        <end position="452"/>
    </location>
</feature>
<feature type="active site" description="Glycyl thioester intermediate" evidence="3">
    <location>
        <position position="99"/>
    </location>
</feature>
<dbReference type="Gene3D" id="3.10.110.10">
    <property type="entry name" value="Ubiquitin Conjugating Enzyme"/>
    <property type="match status" value="1"/>
</dbReference>
<dbReference type="InterPro" id="IPR016135">
    <property type="entry name" value="UBQ-conjugating_enzyme/RWD"/>
</dbReference>
<feature type="compositionally biased region" description="Low complexity" evidence="4">
    <location>
        <begin position="427"/>
        <end position="441"/>
    </location>
</feature>
<keyword evidence="1" id="KW-0808">Transferase</keyword>
<reference evidence="7" key="1">
    <citation type="submission" date="2025-08" db="UniProtKB">
        <authorList>
            <consortium name="RefSeq"/>
        </authorList>
    </citation>
    <scope>IDENTIFICATION</scope>
    <source>
        <tissue evidence="7">Seedling</tissue>
    </source>
</reference>
<evidence type="ECO:0000256" key="1">
    <source>
        <dbReference type="ARBA" id="ARBA00022679"/>
    </source>
</evidence>
<proteinExistence type="predicted"/>
<dbReference type="InterPro" id="IPR000608">
    <property type="entry name" value="UBC"/>
</dbReference>
<dbReference type="SUPFAM" id="SSF54495">
    <property type="entry name" value="UBC-like"/>
    <property type="match status" value="1"/>
</dbReference>
<sequence length="563" mass="62049">MAQAARLNLRMQKELKLLLADPPPGASFPFLSADSDDVSSSSSLSTIDAQIKGPEGTVYSKGVFNIKIQIPERYPFQPPSVTFATPIYHPNIDNGGRICLDILNLPPKGAWQPSLNISTVLTSIGLLLSEPNPDDGLMCEASREYKYNRQAFDQKALSMTEKYAQPGVSGKICGSQLIQSQNLNMMEVKTKNNDIKQEANEHVVSHKKLYVSSRKLSLEPSVPAQKRDDYSEGNEPSKSLPFLNESERQIEVEGAKKAFSQFQKHENEENGEPNHHLSHAPKHLTVASLGPMVPQVGNFYKQEPHRCEDGKSVDGNINMRPKKLQGNEIADSGNKKMHVTPQLMSSETYSNTKSEASTIPQALNRVQPQPQNDPVGRMESASKCTSRNKLCLVGKKLSLGSTSSSLIHEEDNKENVEPVHQRPILHSSSSSVALSTSKPASGMSKAPELGSSNNVFSESLKKYGNGRKLSLGPLTQHSQSLSIGQSTLVPVHECWTDQKQHSNEEDYRDTTGGEIKKQKTEKSPISEAVIVLDSEDSEEEKVVSVRPKPLLARKRLGKWKLRA</sequence>
<dbReference type="GO" id="GO:0005524">
    <property type="term" value="F:ATP binding"/>
    <property type="evidence" value="ECO:0007669"/>
    <property type="project" value="UniProtKB-KW"/>
</dbReference>
<dbReference type="GeneID" id="107431848"/>
<protein>
    <submittedName>
        <fullName evidence="7">Uncharacterized protein LOC107431848 isoform X1</fullName>
    </submittedName>
</protein>
<evidence type="ECO:0000256" key="2">
    <source>
        <dbReference type="ARBA" id="ARBA00022786"/>
    </source>
</evidence>
<evidence type="ECO:0000256" key="4">
    <source>
        <dbReference type="SAM" id="MobiDB-lite"/>
    </source>
</evidence>
<dbReference type="RefSeq" id="XP_015898344.3">
    <property type="nucleotide sequence ID" value="XM_016042858.4"/>
</dbReference>
<dbReference type="AlphaFoldDB" id="A0A6P4B7X6"/>
<feature type="domain" description="UBC core" evidence="5">
    <location>
        <begin position="6"/>
        <end position="165"/>
    </location>
</feature>
<dbReference type="PANTHER" id="PTHR24068">
    <property type="entry name" value="UBIQUITIN-CONJUGATING ENZYME E2"/>
    <property type="match status" value="1"/>
</dbReference>
<dbReference type="GO" id="GO:0061631">
    <property type="term" value="F:ubiquitin conjugating enzyme activity"/>
    <property type="evidence" value="ECO:0007669"/>
    <property type="project" value="UniProtKB-EC"/>
</dbReference>
<dbReference type="SMART" id="SM00212">
    <property type="entry name" value="UBCc"/>
    <property type="match status" value="1"/>
</dbReference>
<evidence type="ECO:0000256" key="3">
    <source>
        <dbReference type="PROSITE-ProRule" id="PRU10133"/>
    </source>
</evidence>
<evidence type="ECO:0000313" key="6">
    <source>
        <dbReference type="Proteomes" id="UP001652623"/>
    </source>
</evidence>
<keyword evidence="6" id="KW-1185">Reference proteome</keyword>